<comment type="caution">
    <text evidence="6">The sequence shown here is derived from an EMBL/GenBank/DDBJ whole genome shotgun (WGS) entry which is preliminary data.</text>
</comment>
<proteinExistence type="inferred from homology"/>
<evidence type="ECO:0000256" key="3">
    <source>
        <dbReference type="ARBA" id="ARBA00022679"/>
    </source>
</evidence>
<keyword evidence="3 6" id="KW-0808">Transferase</keyword>
<keyword evidence="4 5" id="KW-0663">Pyridoxal phosphate</keyword>
<evidence type="ECO:0000313" key="7">
    <source>
        <dbReference type="Proteomes" id="UP000320393"/>
    </source>
</evidence>
<evidence type="ECO:0000256" key="2">
    <source>
        <dbReference type="ARBA" id="ARBA00022576"/>
    </source>
</evidence>
<dbReference type="CDD" id="cd00610">
    <property type="entry name" value="OAT_like"/>
    <property type="match status" value="1"/>
</dbReference>
<accession>A0A537LYI0</accession>
<dbReference type="Gene3D" id="3.90.1150.10">
    <property type="entry name" value="Aspartate Aminotransferase, domain 1"/>
    <property type="match status" value="1"/>
</dbReference>
<evidence type="ECO:0000256" key="1">
    <source>
        <dbReference type="ARBA" id="ARBA00008954"/>
    </source>
</evidence>
<evidence type="ECO:0000256" key="4">
    <source>
        <dbReference type="ARBA" id="ARBA00022898"/>
    </source>
</evidence>
<dbReference type="InterPro" id="IPR015422">
    <property type="entry name" value="PyrdxlP-dep_Trfase_small"/>
</dbReference>
<evidence type="ECO:0000313" key="6">
    <source>
        <dbReference type="EMBL" id="TMJ13056.1"/>
    </source>
</evidence>
<dbReference type="SUPFAM" id="SSF53383">
    <property type="entry name" value="PLP-dependent transferases"/>
    <property type="match status" value="1"/>
</dbReference>
<gene>
    <name evidence="6" type="ORF">E6H02_05500</name>
</gene>
<dbReference type="PANTHER" id="PTHR43094">
    <property type="entry name" value="AMINOTRANSFERASE"/>
    <property type="match status" value="1"/>
</dbReference>
<comment type="similarity">
    <text evidence="1 5">Belongs to the class-III pyridoxal-phosphate-dependent aminotransferase family.</text>
</comment>
<dbReference type="AlphaFoldDB" id="A0A537LYI0"/>
<dbReference type="FunFam" id="3.40.640.10:FF:000014">
    <property type="entry name" value="Adenosylmethionine-8-amino-7-oxononanoate aminotransferase, probable"/>
    <property type="match status" value="1"/>
</dbReference>
<dbReference type="PROSITE" id="PS00600">
    <property type="entry name" value="AA_TRANSFER_CLASS_3"/>
    <property type="match status" value="1"/>
</dbReference>
<dbReference type="GO" id="GO:0008483">
    <property type="term" value="F:transaminase activity"/>
    <property type="evidence" value="ECO:0007669"/>
    <property type="project" value="UniProtKB-KW"/>
</dbReference>
<dbReference type="GO" id="GO:0030170">
    <property type="term" value="F:pyridoxal phosphate binding"/>
    <property type="evidence" value="ECO:0007669"/>
    <property type="project" value="InterPro"/>
</dbReference>
<evidence type="ECO:0000256" key="5">
    <source>
        <dbReference type="RuleBase" id="RU003560"/>
    </source>
</evidence>
<organism evidence="6 7">
    <name type="scientific">Candidatus Segetimicrobium genomatis</name>
    <dbReference type="NCBI Taxonomy" id="2569760"/>
    <lineage>
        <taxon>Bacteria</taxon>
        <taxon>Bacillati</taxon>
        <taxon>Candidatus Sysuimicrobiota</taxon>
        <taxon>Candidatus Sysuimicrobiia</taxon>
        <taxon>Candidatus Sysuimicrobiales</taxon>
        <taxon>Candidatus Segetimicrobiaceae</taxon>
        <taxon>Candidatus Segetimicrobium</taxon>
    </lineage>
</organism>
<name>A0A537LYI0_9BACT</name>
<dbReference type="InterPro" id="IPR015421">
    <property type="entry name" value="PyrdxlP-dep_Trfase_major"/>
</dbReference>
<dbReference type="Proteomes" id="UP000320393">
    <property type="component" value="Unassembled WGS sequence"/>
</dbReference>
<dbReference type="PANTHER" id="PTHR43094:SF1">
    <property type="entry name" value="AMINOTRANSFERASE CLASS-III"/>
    <property type="match status" value="1"/>
</dbReference>
<dbReference type="Gene3D" id="3.40.640.10">
    <property type="entry name" value="Type I PLP-dependent aspartate aminotransferase-like (Major domain)"/>
    <property type="match status" value="1"/>
</dbReference>
<dbReference type="InterPro" id="IPR005814">
    <property type="entry name" value="Aminotrans_3"/>
</dbReference>
<sequence>MDPTQTIPRLFLDFMQMREFAKDPLVFVGGEGIRLTDTAGRRYIDGLSGVFVASLGHGNMPVIEAMMAQARQLAFAPPLHGTNLPALKLTELLLGIAPEGVGAVKLLSGGSEATESAMKLARQYHQQTDHPRKYKIISRYGAYHGGTMGALSAGGGRERKSVYEPLGVGFIHVHPPYCYRCPFDQTYPGCGRTCVTLLERTIQAEDPDTVAAVIVEPISISSAGFIVPPPDYLPRLREVCTRHNVVLIYDEIITGFGRLGTMFGSQYFEAPPDITCCGKGMSGGYAPLAAILIRGRIADAFYGEADDNVQFHHGHTYAGNPVACAAGVAAVTQLIERDIVGNARRQGERLRGRLAELAERYPLIGDVRGAGLLQGVEFVRDRASKAAFPADVRPGKLVERAARERGLILRCGNEFATLAPPLVVTAQDVDEMCGILGESIGAAQKALRGGAA</sequence>
<dbReference type="PIRSF" id="PIRSF000521">
    <property type="entry name" value="Transaminase_4ab_Lys_Orn"/>
    <property type="match status" value="1"/>
</dbReference>
<protein>
    <submittedName>
        <fullName evidence="6">Aspartate aminotransferase family protein</fullName>
    </submittedName>
</protein>
<dbReference type="InterPro" id="IPR049704">
    <property type="entry name" value="Aminotrans_3_PPA_site"/>
</dbReference>
<reference evidence="6 7" key="1">
    <citation type="journal article" date="2019" name="Nat. Microbiol.">
        <title>Mediterranean grassland soil C-N compound turnover is dependent on rainfall and depth, and is mediated by genomically divergent microorganisms.</title>
        <authorList>
            <person name="Diamond S."/>
            <person name="Andeer P.F."/>
            <person name="Li Z."/>
            <person name="Crits-Christoph A."/>
            <person name="Burstein D."/>
            <person name="Anantharaman K."/>
            <person name="Lane K.R."/>
            <person name="Thomas B.C."/>
            <person name="Pan C."/>
            <person name="Northen T.R."/>
            <person name="Banfield J.F."/>
        </authorList>
    </citation>
    <scope>NUCLEOTIDE SEQUENCE [LARGE SCALE GENOMIC DNA]</scope>
    <source>
        <strain evidence="6">NP_5</strain>
    </source>
</reference>
<keyword evidence="2 6" id="KW-0032">Aminotransferase</keyword>
<dbReference type="InterPro" id="IPR015424">
    <property type="entry name" value="PyrdxlP-dep_Trfase"/>
</dbReference>
<dbReference type="Pfam" id="PF00202">
    <property type="entry name" value="Aminotran_3"/>
    <property type="match status" value="1"/>
</dbReference>
<dbReference type="EMBL" id="VBAM01000168">
    <property type="protein sequence ID" value="TMJ13056.1"/>
    <property type="molecule type" value="Genomic_DNA"/>
</dbReference>